<evidence type="ECO:0000313" key="4">
    <source>
        <dbReference type="Proteomes" id="UP000056090"/>
    </source>
</evidence>
<organism evidence="2 4">
    <name type="scientific">Alteromonas australica</name>
    <dbReference type="NCBI Taxonomy" id="589873"/>
    <lineage>
        <taxon>Bacteria</taxon>
        <taxon>Pseudomonadati</taxon>
        <taxon>Pseudomonadota</taxon>
        <taxon>Gammaproteobacteria</taxon>
        <taxon>Alteromonadales</taxon>
        <taxon>Alteromonadaceae</taxon>
        <taxon>Alteromonas/Salinimonas group</taxon>
        <taxon>Alteromonas</taxon>
    </lineage>
</organism>
<evidence type="ECO:0000256" key="1">
    <source>
        <dbReference type="SAM" id="Phobius"/>
    </source>
</evidence>
<dbReference type="RefSeq" id="WP_044056935.1">
    <property type="nucleotide sequence ID" value="NZ_DEQU01000013.1"/>
</dbReference>
<evidence type="ECO:0000313" key="5">
    <source>
        <dbReference type="Proteomes" id="UP000264779"/>
    </source>
</evidence>
<dbReference type="KEGG" id="aal:EP13_08850"/>
<name>A0A075NYZ8_9ALTE</name>
<keyword evidence="1" id="KW-0812">Transmembrane</keyword>
<protein>
    <submittedName>
        <fullName evidence="2">Exopolysaccharide biosynthesis protein exod</fullName>
    </submittedName>
</protein>
<dbReference type="AlphaFoldDB" id="A0A075NYZ8"/>
<dbReference type="Proteomes" id="UP000264779">
    <property type="component" value="Unassembled WGS sequence"/>
</dbReference>
<feature type="transmembrane region" description="Helical" evidence="1">
    <location>
        <begin position="39"/>
        <end position="69"/>
    </location>
</feature>
<dbReference type="PIRSF" id="PIRSF033239">
    <property type="entry name" value="ExoD"/>
    <property type="match status" value="1"/>
</dbReference>
<evidence type="ECO:0000313" key="2">
    <source>
        <dbReference type="EMBL" id="AIF98776.1"/>
    </source>
</evidence>
<reference evidence="2 4" key="1">
    <citation type="submission" date="2014-06" db="EMBL/GenBank/DDBJ databases">
        <title>Genomes of Alteromonas australica, a world apart.</title>
        <authorList>
            <person name="Gonzaga A."/>
            <person name="Lopez-Perez M."/>
            <person name="Rodriguez-Valera F."/>
        </authorList>
    </citation>
    <scope>NUCLEOTIDE SEQUENCE [LARGE SCALE GENOMIC DNA]</scope>
    <source>
        <strain evidence="2 4">H 17</strain>
    </source>
</reference>
<dbReference type="OrthoDB" id="8635607at2"/>
<gene>
    <name evidence="3" type="ORF">DEB45_06410</name>
    <name evidence="2" type="ORF">EP13_08850</name>
</gene>
<dbReference type="KEGG" id="aaus:EP12_09035"/>
<dbReference type="InterPro" id="IPR010331">
    <property type="entry name" value="ExoD"/>
</dbReference>
<keyword evidence="1" id="KW-1133">Transmembrane helix</keyword>
<dbReference type="Proteomes" id="UP000056090">
    <property type="component" value="Chromosome"/>
</dbReference>
<dbReference type="EMBL" id="CP008849">
    <property type="protein sequence ID" value="AIF98776.1"/>
    <property type="molecule type" value="Genomic_DNA"/>
</dbReference>
<keyword evidence="4" id="KW-1185">Reference proteome</keyword>
<accession>A0A075NYZ8</accession>
<sequence>MDTSMSKLLNKLVKEQDGDKVSAGKIIARFEDRGFGPLLLIPSLIALLPTGAIPGVPTFCGITLFLICVQAAMGRESPWLPNKLTQQQIETDKLESAVEKAKPKVQRVEKLLRPRMTQLSQTPMKNVIAGYCAIAALCMIPLEALPFAVALPAFALCITALGMTNRDGVFIGVGSVLQLGTLYLVLTTIGVM</sequence>
<dbReference type="eggNOG" id="COG3932">
    <property type="taxonomic scope" value="Bacteria"/>
</dbReference>
<dbReference type="PATRIC" id="fig|589873.4.peg.1956"/>
<feature type="transmembrane region" description="Helical" evidence="1">
    <location>
        <begin position="169"/>
        <end position="191"/>
    </location>
</feature>
<dbReference type="PANTHER" id="PTHR41795:SF1">
    <property type="entry name" value="EXOPOLYSACCHARIDE SYNTHESIS PROTEIN"/>
    <property type="match status" value="1"/>
</dbReference>
<keyword evidence="1" id="KW-0472">Membrane</keyword>
<evidence type="ECO:0000313" key="3">
    <source>
        <dbReference type="EMBL" id="HBU50872.1"/>
    </source>
</evidence>
<proteinExistence type="predicted"/>
<dbReference type="EMBL" id="DONK01000095">
    <property type="protein sequence ID" value="HBU50872.1"/>
    <property type="molecule type" value="Genomic_DNA"/>
</dbReference>
<dbReference type="Pfam" id="PF06055">
    <property type="entry name" value="ExoD"/>
    <property type="match status" value="1"/>
</dbReference>
<dbReference type="PANTHER" id="PTHR41795">
    <property type="entry name" value="EXOPOLYSACCHARIDE SYNTHESIS PROTEIN"/>
    <property type="match status" value="1"/>
</dbReference>
<reference evidence="3 5" key="2">
    <citation type="journal article" date="2018" name="Nat. Biotechnol.">
        <title>A standardized bacterial taxonomy based on genome phylogeny substantially revises the tree of life.</title>
        <authorList>
            <person name="Parks D.H."/>
            <person name="Chuvochina M."/>
            <person name="Waite D.W."/>
            <person name="Rinke C."/>
            <person name="Skarshewski A."/>
            <person name="Chaumeil P.A."/>
            <person name="Hugenholtz P."/>
        </authorList>
    </citation>
    <scope>NUCLEOTIDE SEQUENCE [LARGE SCALE GENOMIC DNA]</scope>
    <source>
        <strain evidence="3">UBA11621</strain>
    </source>
</reference>